<comment type="similarity">
    <text evidence="5">Belongs to the TatC family.</text>
</comment>
<organism evidence="6 7">
    <name type="scientific">Zavarzinia aquatilis</name>
    <dbReference type="NCBI Taxonomy" id="2211142"/>
    <lineage>
        <taxon>Bacteria</taxon>
        <taxon>Pseudomonadati</taxon>
        <taxon>Pseudomonadota</taxon>
        <taxon>Alphaproteobacteria</taxon>
        <taxon>Rhodospirillales</taxon>
        <taxon>Zavarziniaceae</taxon>
        <taxon>Zavarzinia</taxon>
    </lineage>
</organism>
<dbReference type="GO" id="GO:0043953">
    <property type="term" value="P:protein transport by the Tat complex"/>
    <property type="evidence" value="ECO:0007669"/>
    <property type="project" value="UniProtKB-UniRule"/>
</dbReference>
<feature type="transmembrane region" description="Helical" evidence="5">
    <location>
        <begin position="214"/>
        <end position="231"/>
    </location>
</feature>
<comment type="caution">
    <text evidence="5">Lacks conserved residue(s) required for the propagation of feature annotation.</text>
</comment>
<dbReference type="OrthoDB" id="9777044at2"/>
<evidence type="ECO:0000313" key="6">
    <source>
        <dbReference type="EMBL" id="PWR24849.1"/>
    </source>
</evidence>
<dbReference type="InterPro" id="IPR002033">
    <property type="entry name" value="TatC"/>
</dbReference>
<keyword evidence="5" id="KW-0811">Translocation</keyword>
<dbReference type="InterPro" id="IPR019820">
    <property type="entry name" value="Sec-indep_translocase_CS"/>
</dbReference>
<comment type="subcellular location">
    <subcellularLocation>
        <location evidence="5">Cell membrane</location>
        <topology evidence="5">Multi-pass membrane protein</topology>
    </subcellularLocation>
    <subcellularLocation>
        <location evidence="1">Membrane</location>
        <topology evidence="1">Multi-pass membrane protein</topology>
    </subcellularLocation>
</comment>
<dbReference type="HAMAP" id="MF_00902">
    <property type="entry name" value="TatC"/>
    <property type="match status" value="1"/>
</dbReference>
<feature type="transmembrane region" description="Helical" evidence="5">
    <location>
        <begin position="87"/>
        <end position="108"/>
    </location>
</feature>
<evidence type="ECO:0000256" key="3">
    <source>
        <dbReference type="ARBA" id="ARBA00022989"/>
    </source>
</evidence>
<dbReference type="Proteomes" id="UP000245461">
    <property type="component" value="Unassembled WGS sequence"/>
</dbReference>
<feature type="transmembrane region" description="Helical" evidence="5">
    <location>
        <begin position="120"/>
        <end position="142"/>
    </location>
</feature>
<dbReference type="PRINTS" id="PR01840">
    <property type="entry name" value="TATCFAMILY"/>
</dbReference>
<dbReference type="NCBIfam" id="TIGR00945">
    <property type="entry name" value="tatC"/>
    <property type="match status" value="1"/>
</dbReference>
<dbReference type="PANTHER" id="PTHR30371:SF0">
    <property type="entry name" value="SEC-INDEPENDENT PROTEIN TRANSLOCASE PROTEIN TATC, CHLOROPLASTIC-RELATED"/>
    <property type="match status" value="1"/>
</dbReference>
<accession>A0A317ED51</accession>
<dbReference type="GO" id="GO:0065002">
    <property type="term" value="P:intracellular protein transmembrane transport"/>
    <property type="evidence" value="ECO:0007669"/>
    <property type="project" value="TreeGrafter"/>
</dbReference>
<evidence type="ECO:0000256" key="1">
    <source>
        <dbReference type="ARBA" id="ARBA00004141"/>
    </source>
</evidence>
<comment type="function">
    <text evidence="5">Part of the twin-arginine translocation (Tat) system that transports large folded proteins containing a characteristic twin-arginine motif in their signal peptide across membranes. Together with TatB, TatC is part of a receptor directly interacting with Tat signal peptides.</text>
</comment>
<feature type="transmembrane region" description="Helical" evidence="5">
    <location>
        <begin position="30"/>
        <end position="48"/>
    </location>
</feature>
<dbReference type="AlphaFoldDB" id="A0A317ED51"/>
<keyword evidence="5" id="KW-0813">Transport</keyword>
<dbReference type="GO" id="GO:0009977">
    <property type="term" value="F:proton motive force dependent protein transmembrane transporter activity"/>
    <property type="evidence" value="ECO:0007669"/>
    <property type="project" value="TreeGrafter"/>
</dbReference>
<keyword evidence="2 5" id="KW-0812">Transmembrane</keyword>
<dbReference type="PANTHER" id="PTHR30371">
    <property type="entry name" value="SEC-INDEPENDENT PROTEIN TRANSLOCASE PROTEIN TATC"/>
    <property type="match status" value="1"/>
</dbReference>
<comment type="caution">
    <text evidence="6">The sequence shown here is derived from an EMBL/GenBank/DDBJ whole genome shotgun (WGS) entry which is preliminary data.</text>
</comment>
<dbReference type="RefSeq" id="WP_109902703.1">
    <property type="nucleotide sequence ID" value="NZ_QGLE01000002.1"/>
</dbReference>
<dbReference type="EMBL" id="QGLE01000002">
    <property type="protein sequence ID" value="PWR24849.1"/>
    <property type="molecule type" value="Genomic_DNA"/>
</dbReference>
<dbReference type="PROSITE" id="PS01218">
    <property type="entry name" value="TATC"/>
    <property type="match status" value="1"/>
</dbReference>
<keyword evidence="5" id="KW-0653">Protein transport</keyword>
<keyword evidence="4 5" id="KW-0472">Membrane</keyword>
<dbReference type="Pfam" id="PF00902">
    <property type="entry name" value="TatC"/>
    <property type="match status" value="1"/>
</dbReference>
<dbReference type="GO" id="GO:0033281">
    <property type="term" value="C:TAT protein transport complex"/>
    <property type="evidence" value="ECO:0007669"/>
    <property type="project" value="UniProtKB-UniRule"/>
</dbReference>
<evidence type="ECO:0000256" key="2">
    <source>
        <dbReference type="ARBA" id="ARBA00022692"/>
    </source>
</evidence>
<gene>
    <name evidence="5 6" type="primary">tatC</name>
    <name evidence="6" type="ORF">DKG74_03480</name>
</gene>
<evidence type="ECO:0000256" key="4">
    <source>
        <dbReference type="ARBA" id="ARBA00023136"/>
    </source>
</evidence>
<keyword evidence="3 5" id="KW-1133">Transmembrane helix</keyword>
<evidence type="ECO:0000313" key="7">
    <source>
        <dbReference type="Proteomes" id="UP000245461"/>
    </source>
</evidence>
<comment type="subunit">
    <text evidence="5">The Tat system comprises two distinct complexes: a TatABC complex, containing multiple copies of TatA, TatB and TatC subunits, and a separate TatA complex, containing only TatA subunits. Substrates initially bind to the TatABC complex, which probably triggers association of the separate TatA complex to form the active translocon.</text>
</comment>
<keyword evidence="7" id="KW-1185">Reference proteome</keyword>
<keyword evidence="5" id="KW-1003">Cell membrane</keyword>
<reference evidence="6 7" key="1">
    <citation type="submission" date="2018-05" db="EMBL/GenBank/DDBJ databases">
        <title>Zavarzinia sp. HR-AS.</title>
        <authorList>
            <person name="Lee Y."/>
            <person name="Jeon C.O."/>
        </authorList>
    </citation>
    <scope>NUCLEOTIDE SEQUENCE [LARGE SCALE GENOMIC DNA]</scope>
    <source>
        <strain evidence="6 7">HR-AS</strain>
    </source>
</reference>
<protein>
    <recommendedName>
        <fullName evidence="5">Sec-independent protein translocase protein TatC</fullName>
    </recommendedName>
</protein>
<name>A0A317ED51_9PROT</name>
<feature type="transmembrane region" description="Helical" evidence="5">
    <location>
        <begin position="173"/>
        <end position="202"/>
    </location>
</feature>
<evidence type="ECO:0000256" key="5">
    <source>
        <dbReference type="HAMAP-Rule" id="MF_00902"/>
    </source>
</evidence>
<proteinExistence type="inferred from homology"/>
<sequence>MAASKKQDEEHIEASRAPLVEHLTELRRRLMYSVAALIVCMIGCYLISDQIYAFLTKPLYQAMGESAATRRMIYTDLTEAFFTYMKVSFFGGAFLAFPIIASQIYMFVAPGLYRNERGAFLPFLVATPVLFITGAAMLYYLILPLAWHFFLGFEAPGGGGALPIELEPKVNEYLSLVMTLIFAFGLSFQMPVVLTLLGRAGIISSKTLSTKRRYAIVGVFAFAAVVTPPDIISQVSLAIPMLFLYEGSVIAVRLIERSRAKREAAEAAEEAEDSEAAAP</sequence>